<dbReference type="EMBL" id="KV017496">
    <property type="protein sequence ID" value="KZV18208.1"/>
    <property type="molecule type" value="Genomic_DNA"/>
</dbReference>
<evidence type="ECO:0000313" key="3">
    <source>
        <dbReference type="Proteomes" id="UP000250235"/>
    </source>
</evidence>
<evidence type="ECO:0000256" key="1">
    <source>
        <dbReference type="SAM" id="MobiDB-lite"/>
    </source>
</evidence>
<accession>A0A2Z7A920</accession>
<protein>
    <submittedName>
        <fullName evidence="2">Sec-independent protein translocase protein TATC, chloroplastic-like</fullName>
    </submittedName>
</protein>
<name>A0A2Z7A920_9LAMI</name>
<organism evidence="2 3">
    <name type="scientific">Dorcoceras hygrometricum</name>
    <dbReference type="NCBI Taxonomy" id="472368"/>
    <lineage>
        <taxon>Eukaryota</taxon>
        <taxon>Viridiplantae</taxon>
        <taxon>Streptophyta</taxon>
        <taxon>Embryophyta</taxon>
        <taxon>Tracheophyta</taxon>
        <taxon>Spermatophyta</taxon>
        <taxon>Magnoliopsida</taxon>
        <taxon>eudicotyledons</taxon>
        <taxon>Gunneridae</taxon>
        <taxon>Pentapetalae</taxon>
        <taxon>asterids</taxon>
        <taxon>lamiids</taxon>
        <taxon>Lamiales</taxon>
        <taxon>Gesneriaceae</taxon>
        <taxon>Didymocarpoideae</taxon>
        <taxon>Trichosporeae</taxon>
        <taxon>Loxocarpinae</taxon>
        <taxon>Dorcoceras</taxon>
    </lineage>
</organism>
<sequence length="383" mass="41228">MASSLFTNTLHFCFDSVLAMDNPGMVSMFEALMESGLSGFLGCPAVLYEDALTEFFLNGSVETERPSLGSANLFDTGVQLPQISFSPASVVASDVQSLTSSDAANQVVQMNIDRHGNSPYSSADSSFHSNANDISMEDDSAHDQFILPSSATDISASLAGLREYLSKLIANQTRDSWKSGDAHRKVMSKIDHVERVFLDNLAEQNQAFRGLFKSIRQEAHNDNNALLIALKEVRTQNALVTTNLADLCQEVMNLKAELSKDFDDKLADIRNDLLEFRVDTQGQLASLGTSLAELIAFINKGSDDKKGEVSSSHGRPQPPPDDRSRPSGGSGSGGGSANREGGDGRRRGDSSGSSKRRRSDSGGGSGGRITYGPYLPPKRDAEY</sequence>
<evidence type="ECO:0000313" key="2">
    <source>
        <dbReference type="EMBL" id="KZV18208.1"/>
    </source>
</evidence>
<gene>
    <name evidence="2" type="ORF">F511_20157</name>
</gene>
<proteinExistence type="predicted"/>
<feature type="region of interest" description="Disordered" evidence="1">
    <location>
        <begin position="302"/>
        <end position="383"/>
    </location>
</feature>
<dbReference type="AlphaFoldDB" id="A0A2Z7A920"/>
<keyword evidence="3" id="KW-1185">Reference proteome</keyword>
<dbReference type="Proteomes" id="UP000250235">
    <property type="component" value="Unassembled WGS sequence"/>
</dbReference>
<feature type="compositionally biased region" description="Basic and acidic residues" evidence="1">
    <location>
        <begin position="340"/>
        <end position="349"/>
    </location>
</feature>
<reference evidence="2 3" key="1">
    <citation type="journal article" date="2015" name="Proc. Natl. Acad. Sci. U.S.A.">
        <title>The resurrection genome of Boea hygrometrica: A blueprint for survival of dehydration.</title>
        <authorList>
            <person name="Xiao L."/>
            <person name="Yang G."/>
            <person name="Zhang L."/>
            <person name="Yang X."/>
            <person name="Zhao S."/>
            <person name="Ji Z."/>
            <person name="Zhou Q."/>
            <person name="Hu M."/>
            <person name="Wang Y."/>
            <person name="Chen M."/>
            <person name="Xu Y."/>
            <person name="Jin H."/>
            <person name="Xiao X."/>
            <person name="Hu G."/>
            <person name="Bao F."/>
            <person name="Hu Y."/>
            <person name="Wan P."/>
            <person name="Li L."/>
            <person name="Deng X."/>
            <person name="Kuang T."/>
            <person name="Xiang C."/>
            <person name="Zhu J.K."/>
            <person name="Oliver M.J."/>
            <person name="He Y."/>
        </authorList>
    </citation>
    <scope>NUCLEOTIDE SEQUENCE [LARGE SCALE GENOMIC DNA]</scope>
    <source>
        <strain evidence="3">cv. XS01</strain>
    </source>
</reference>